<dbReference type="PRINTS" id="PR00785">
    <property type="entry name" value="NCTRNSLOCATR"/>
</dbReference>
<name>A0A7R9M682_9ACAR</name>
<dbReference type="GO" id="GO:0005737">
    <property type="term" value="C:cytoplasm"/>
    <property type="evidence" value="ECO:0007669"/>
    <property type="project" value="InterPro"/>
</dbReference>
<keyword evidence="1" id="KW-0677">Repeat</keyword>
<sequence length="539" mass="61051">MNDLFDINTTEELDDEKDDNKRKSRNLSEKKRRDQFNQLINELCAVINYHSPDRAGSSGAGSAANKHKADKSSILRASIAFLKTQSELMDTKASDESRQQSRSIEGMAGEGTGVQTTSIFSWKPSFLANDEFVHLMLEALDSFVIIIDGTIGGKIIYLSETVYPLLGLSYTKLNHRLTGDDLTDRLTIYDLIHDEEKRFVEEFLSREQLVSKDNSRDTPLATILVHFRDHDIDNRSAAYRLVRLIGSFSRLTIDEVSAPCFVGIGRLQTPKFLRELHFQASDGRNNEFISRNSLEWKFLYLDHRACPIIGYLPFEILGTSGYDYYHWDDLDDIVSGHERLMRSGESTSCLYRFLTKSHQWIWLRTDHYIAYHHWTAKPEYVVCRHAVVDESVVADHKSRVIMDRVNRKSQPNIAVSSCGDNNDGSATVPQPSSTAGPMCWSADSYTDGQTTGEYVGVNGSQLSADGSQSAMSTDSKSEETPNKTDRSLTTKKGSPLKEFLRQKHRLLENQIRRQQEELRRVTEQLDLVGEGRGQDTGSH</sequence>
<dbReference type="PANTHER" id="PTHR46055">
    <property type="entry name" value="CIRCADIAN LOCOMOTER OUTPUT CYCLES PROTEIN KAPUT"/>
    <property type="match status" value="1"/>
</dbReference>
<feature type="compositionally biased region" description="Polar residues" evidence="7">
    <location>
        <begin position="412"/>
        <end position="435"/>
    </location>
</feature>
<feature type="region of interest" description="Disordered" evidence="7">
    <location>
        <begin position="412"/>
        <end position="501"/>
    </location>
</feature>
<reference evidence="10" key="1">
    <citation type="submission" date="2020-11" db="EMBL/GenBank/DDBJ databases">
        <authorList>
            <person name="Tran Van P."/>
        </authorList>
    </citation>
    <scope>NUCLEOTIDE SEQUENCE</scope>
</reference>
<dbReference type="PROSITE" id="PS50888">
    <property type="entry name" value="BHLH"/>
    <property type="match status" value="1"/>
</dbReference>
<evidence type="ECO:0000256" key="5">
    <source>
        <dbReference type="ARBA" id="ARBA00023163"/>
    </source>
</evidence>
<keyword evidence="2" id="KW-0805">Transcription regulation</keyword>
<evidence type="ECO:0008006" key="12">
    <source>
        <dbReference type="Google" id="ProtNLM"/>
    </source>
</evidence>
<proteinExistence type="predicted"/>
<dbReference type="InterPro" id="IPR035965">
    <property type="entry name" value="PAS-like_dom_sf"/>
</dbReference>
<dbReference type="EMBL" id="CAJPVJ010006355">
    <property type="protein sequence ID" value="CAG2170362.1"/>
    <property type="molecule type" value="Genomic_DNA"/>
</dbReference>
<dbReference type="AlphaFoldDB" id="A0A7R9M682"/>
<evidence type="ECO:0000259" key="8">
    <source>
        <dbReference type="PROSITE" id="PS50112"/>
    </source>
</evidence>
<gene>
    <name evidence="10" type="ORF">ONB1V03_LOCUS9833</name>
</gene>
<dbReference type="InterPro" id="IPR000014">
    <property type="entry name" value="PAS"/>
</dbReference>
<feature type="region of interest" description="Disordered" evidence="7">
    <location>
        <begin position="1"/>
        <end position="30"/>
    </location>
</feature>
<keyword evidence="5" id="KW-0804">Transcription</keyword>
<feature type="compositionally biased region" description="Basic and acidic residues" evidence="7">
    <location>
        <begin position="18"/>
        <end position="30"/>
    </location>
</feature>
<feature type="region of interest" description="Disordered" evidence="7">
    <location>
        <begin position="90"/>
        <end position="110"/>
    </location>
</feature>
<evidence type="ECO:0000256" key="7">
    <source>
        <dbReference type="SAM" id="MobiDB-lite"/>
    </source>
</evidence>
<feature type="compositionally biased region" description="Polar residues" evidence="7">
    <location>
        <begin position="443"/>
        <end position="474"/>
    </location>
</feature>
<keyword evidence="11" id="KW-1185">Reference proteome</keyword>
<evidence type="ECO:0000256" key="1">
    <source>
        <dbReference type="ARBA" id="ARBA00022737"/>
    </source>
</evidence>
<dbReference type="Pfam" id="PF00010">
    <property type="entry name" value="HLH"/>
    <property type="match status" value="1"/>
</dbReference>
<organism evidence="10">
    <name type="scientific">Oppiella nova</name>
    <dbReference type="NCBI Taxonomy" id="334625"/>
    <lineage>
        <taxon>Eukaryota</taxon>
        <taxon>Metazoa</taxon>
        <taxon>Ecdysozoa</taxon>
        <taxon>Arthropoda</taxon>
        <taxon>Chelicerata</taxon>
        <taxon>Arachnida</taxon>
        <taxon>Acari</taxon>
        <taxon>Acariformes</taxon>
        <taxon>Sarcoptiformes</taxon>
        <taxon>Oribatida</taxon>
        <taxon>Brachypylina</taxon>
        <taxon>Oppioidea</taxon>
        <taxon>Oppiidae</taxon>
        <taxon>Oppiella</taxon>
    </lineage>
</organism>
<dbReference type="Pfam" id="PF14598">
    <property type="entry name" value="PAS_11"/>
    <property type="match status" value="1"/>
</dbReference>
<dbReference type="GO" id="GO:0046983">
    <property type="term" value="F:protein dimerization activity"/>
    <property type="evidence" value="ECO:0007669"/>
    <property type="project" value="InterPro"/>
</dbReference>
<evidence type="ECO:0000256" key="3">
    <source>
        <dbReference type="ARBA" id="ARBA00023108"/>
    </source>
</evidence>
<dbReference type="PROSITE" id="PS50112">
    <property type="entry name" value="PAS"/>
    <property type="match status" value="2"/>
</dbReference>
<dbReference type="Gene3D" id="3.30.450.20">
    <property type="entry name" value="PAS domain"/>
    <property type="match status" value="2"/>
</dbReference>
<dbReference type="PANTHER" id="PTHR46055:SF3">
    <property type="entry name" value="CIRCADIAN LOCOMOTER OUTPUT CYCLES PROTEIN KAPUT"/>
    <property type="match status" value="1"/>
</dbReference>
<dbReference type="OrthoDB" id="411251at2759"/>
<dbReference type="CDD" id="cd00130">
    <property type="entry name" value="PAS"/>
    <property type="match status" value="1"/>
</dbReference>
<evidence type="ECO:0000256" key="6">
    <source>
        <dbReference type="ARBA" id="ARBA00023242"/>
    </source>
</evidence>
<feature type="compositionally biased region" description="Basic and acidic residues" evidence="7">
    <location>
        <begin position="475"/>
        <end position="488"/>
    </location>
</feature>
<dbReference type="SUPFAM" id="SSF47459">
    <property type="entry name" value="HLH, helix-loop-helix DNA-binding domain"/>
    <property type="match status" value="1"/>
</dbReference>
<keyword evidence="4" id="KW-0238">DNA-binding</keyword>
<accession>A0A7R9M682</accession>
<dbReference type="InterPro" id="IPR011598">
    <property type="entry name" value="bHLH_dom"/>
</dbReference>
<evidence type="ECO:0000259" key="9">
    <source>
        <dbReference type="PROSITE" id="PS50888"/>
    </source>
</evidence>
<evidence type="ECO:0000313" key="11">
    <source>
        <dbReference type="Proteomes" id="UP000728032"/>
    </source>
</evidence>
<dbReference type="GO" id="GO:0032922">
    <property type="term" value="P:circadian regulation of gene expression"/>
    <property type="evidence" value="ECO:0007669"/>
    <property type="project" value="InterPro"/>
</dbReference>
<dbReference type="GO" id="GO:1990513">
    <property type="term" value="C:CLOCK-BMAL transcription complex"/>
    <property type="evidence" value="ECO:0007669"/>
    <property type="project" value="TreeGrafter"/>
</dbReference>
<evidence type="ECO:0000256" key="2">
    <source>
        <dbReference type="ARBA" id="ARBA00023015"/>
    </source>
</evidence>
<keyword evidence="3" id="KW-0090">Biological rhythms</keyword>
<dbReference type="SMART" id="SM00353">
    <property type="entry name" value="HLH"/>
    <property type="match status" value="1"/>
</dbReference>
<dbReference type="InterPro" id="IPR047230">
    <property type="entry name" value="CLOCK-like"/>
</dbReference>
<keyword evidence="6" id="KW-0539">Nucleus</keyword>
<dbReference type="SUPFAM" id="SSF55785">
    <property type="entry name" value="PYP-like sensor domain (PAS domain)"/>
    <property type="match status" value="1"/>
</dbReference>
<dbReference type="GO" id="GO:0000981">
    <property type="term" value="F:DNA-binding transcription factor activity, RNA polymerase II-specific"/>
    <property type="evidence" value="ECO:0007669"/>
    <property type="project" value="InterPro"/>
</dbReference>
<protein>
    <recommendedName>
        <fullName evidence="12">Clock</fullName>
    </recommendedName>
</protein>
<dbReference type="Proteomes" id="UP000728032">
    <property type="component" value="Unassembled WGS sequence"/>
</dbReference>
<dbReference type="GO" id="GO:0000978">
    <property type="term" value="F:RNA polymerase II cis-regulatory region sequence-specific DNA binding"/>
    <property type="evidence" value="ECO:0007669"/>
    <property type="project" value="TreeGrafter"/>
</dbReference>
<dbReference type="InterPro" id="IPR036638">
    <property type="entry name" value="HLH_DNA-bd_sf"/>
</dbReference>
<feature type="domain" description="PAS" evidence="8">
    <location>
        <begin position="297"/>
        <end position="344"/>
    </location>
</feature>
<feature type="domain" description="PAS" evidence="8">
    <location>
        <begin position="129"/>
        <end position="213"/>
    </location>
</feature>
<evidence type="ECO:0000313" key="10">
    <source>
        <dbReference type="EMBL" id="CAD7653175.1"/>
    </source>
</evidence>
<dbReference type="EMBL" id="OC921180">
    <property type="protein sequence ID" value="CAD7653175.1"/>
    <property type="molecule type" value="Genomic_DNA"/>
</dbReference>
<evidence type="ECO:0000256" key="4">
    <source>
        <dbReference type="ARBA" id="ARBA00023125"/>
    </source>
</evidence>
<dbReference type="InterPro" id="IPR001067">
    <property type="entry name" value="Nuc_translocat"/>
</dbReference>
<dbReference type="GO" id="GO:0045944">
    <property type="term" value="P:positive regulation of transcription by RNA polymerase II"/>
    <property type="evidence" value="ECO:0007669"/>
    <property type="project" value="UniProtKB-ARBA"/>
</dbReference>
<feature type="compositionally biased region" description="Basic and acidic residues" evidence="7">
    <location>
        <begin position="90"/>
        <end position="99"/>
    </location>
</feature>
<feature type="domain" description="BHLH" evidence="9">
    <location>
        <begin position="20"/>
        <end position="85"/>
    </location>
</feature>
<dbReference type="SMART" id="SM00091">
    <property type="entry name" value="PAS"/>
    <property type="match status" value="2"/>
</dbReference>
<dbReference type="Gene3D" id="4.10.280.10">
    <property type="entry name" value="Helix-loop-helix DNA-binding domain"/>
    <property type="match status" value="1"/>
</dbReference>